<comment type="caution">
    <text evidence="9">The sequence shown here is derived from an EMBL/GenBank/DDBJ whole genome shotgun (WGS) entry which is preliminary data.</text>
</comment>
<keyword evidence="6 7" id="KW-0472">Membrane</keyword>
<feature type="transmembrane region" description="Helical" evidence="7">
    <location>
        <begin position="93"/>
        <end position="117"/>
    </location>
</feature>
<keyword evidence="3" id="KW-1003">Cell membrane</keyword>
<feature type="domain" description="ABC transmembrane type-1" evidence="8">
    <location>
        <begin position="94"/>
        <end position="284"/>
    </location>
</feature>
<evidence type="ECO:0000259" key="8">
    <source>
        <dbReference type="PROSITE" id="PS50928"/>
    </source>
</evidence>
<name>A0A4Q5N485_9MICO</name>
<accession>A0A4Q5N485</accession>
<dbReference type="InterPro" id="IPR035906">
    <property type="entry name" value="MetI-like_sf"/>
</dbReference>
<dbReference type="PANTHER" id="PTHR43744:SF12">
    <property type="entry name" value="ABC TRANSPORTER PERMEASE PROTEIN MG189-RELATED"/>
    <property type="match status" value="1"/>
</dbReference>
<comment type="similarity">
    <text evidence="7">Belongs to the binding-protein-dependent transport system permease family.</text>
</comment>
<protein>
    <submittedName>
        <fullName evidence="9">Carbohydrate ABC transporter permease</fullName>
    </submittedName>
</protein>
<feature type="transmembrane region" description="Helical" evidence="7">
    <location>
        <begin position="129"/>
        <end position="150"/>
    </location>
</feature>
<dbReference type="GO" id="GO:0055085">
    <property type="term" value="P:transmembrane transport"/>
    <property type="evidence" value="ECO:0007669"/>
    <property type="project" value="InterPro"/>
</dbReference>
<dbReference type="GO" id="GO:0005886">
    <property type="term" value="C:plasma membrane"/>
    <property type="evidence" value="ECO:0007669"/>
    <property type="project" value="UniProtKB-SubCell"/>
</dbReference>
<proteinExistence type="inferred from homology"/>
<comment type="subcellular location">
    <subcellularLocation>
        <location evidence="1 7">Cell membrane</location>
        <topology evidence="1 7">Multi-pass membrane protein</topology>
    </subcellularLocation>
</comment>
<evidence type="ECO:0000256" key="6">
    <source>
        <dbReference type="ARBA" id="ARBA00023136"/>
    </source>
</evidence>
<dbReference type="PROSITE" id="PS50928">
    <property type="entry name" value="ABC_TM1"/>
    <property type="match status" value="1"/>
</dbReference>
<dbReference type="EMBL" id="SDWW01000016">
    <property type="protein sequence ID" value="RYV51457.1"/>
    <property type="molecule type" value="Genomic_DNA"/>
</dbReference>
<evidence type="ECO:0000313" key="10">
    <source>
        <dbReference type="Proteomes" id="UP000293764"/>
    </source>
</evidence>
<evidence type="ECO:0000256" key="4">
    <source>
        <dbReference type="ARBA" id="ARBA00022692"/>
    </source>
</evidence>
<dbReference type="Gene3D" id="1.10.3720.10">
    <property type="entry name" value="MetI-like"/>
    <property type="match status" value="1"/>
</dbReference>
<feature type="transmembrane region" description="Helical" evidence="7">
    <location>
        <begin position="162"/>
        <end position="183"/>
    </location>
</feature>
<keyword evidence="5 7" id="KW-1133">Transmembrane helix</keyword>
<feature type="transmembrane region" description="Helical" evidence="7">
    <location>
        <begin position="204"/>
        <end position="226"/>
    </location>
</feature>
<dbReference type="AlphaFoldDB" id="A0A4Q5N485"/>
<dbReference type="CDD" id="cd06261">
    <property type="entry name" value="TM_PBP2"/>
    <property type="match status" value="1"/>
</dbReference>
<dbReference type="Proteomes" id="UP000293764">
    <property type="component" value="Unassembled WGS sequence"/>
</dbReference>
<keyword evidence="4 7" id="KW-0812">Transmembrane</keyword>
<dbReference type="OrthoDB" id="148827at2"/>
<evidence type="ECO:0000256" key="7">
    <source>
        <dbReference type="RuleBase" id="RU363032"/>
    </source>
</evidence>
<dbReference type="RefSeq" id="WP_130102243.1">
    <property type="nucleotide sequence ID" value="NZ_SDWW01000016.1"/>
</dbReference>
<keyword evidence="2 7" id="KW-0813">Transport</keyword>
<keyword evidence="10" id="KW-1185">Reference proteome</keyword>
<evidence type="ECO:0000313" key="9">
    <source>
        <dbReference type="EMBL" id="RYV51457.1"/>
    </source>
</evidence>
<sequence>MSTRTTSPESTSTPAVKQNKTRAIAIGEARPQWWLYVTLGLGLIVVVTPFLWMVLSSLKPEAEIRQSPPTWWPQTLTLENFTELFTRLDFPQFFTNSAVVAVFVTLGNLVFCSMLGYAFAKIDFWGRDWLFRIVLATMMIPGVVMLVPLFVLVSKMGLVNTYAGLILPFLAGPFGVFLMRQFIGALPDELIDAGRIDGAGEFRIFARIILPLCKPALATLGILTFLGSWNNFLWPLVVASSEDKYTLPVALALYSVGQNENQYGLMLAGAVVVVVPVLIVFLILQKHIIQGIATSGIK</sequence>
<feature type="transmembrane region" description="Helical" evidence="7">
    <location>
        <begin position="263"/>
        <end position="284"/>
    </location>
</feature>
<dbReference type="SUPFAM" id="SSF161098">
    <property type="entry name" value="MetI-like"/>
    <property type="match status" value="1"/>
</dbReference>
<evidence type="ECO:0000256" key="5">
    <source>
        <dbReference type="ARBA" id="ARBA00022989"/>
    </source>
</evidence>
<dbReference type="Pfam" id="PF00528">
    <property type="entry name" value="BPD_transp_1"/>
    <property type="match status" value="1"/>
</dbReference>
<evidence type="ECO:0000256" key="2">
    <source>
        <dbReference type="ARBA" id="ARBA00022448"/>
    </source>
</evidence>
<evidence type="ECO:0000256" key="3">
    <source>
        <dbReference type="ARBA" id="ARBA00022475"/>
    </source>
</evidence>
<dbReference type="PANTHER" id="PTHR43744">
    <property type="entry name" value="ABC TRANSPORTER PERMEASE PROTEIN MG189-RELATED-RELATED"/>
    <property type="match status" value="1"/>
</dbReference>
<dbReference type="InterPro" id="IPR000515">
    <property type="entry name" value="MetI-like"/>
</dbReference>
<feature type="transmembrane region" description="Helical" evidence="7">
    <location>
        <begin position="33"/>
        <end position="55"/>
    </location>
</feature>
<gene>
    <name evidence="9" type="ORF">EUA98_08505</name>
</gene>
<organism evidence="9 10">
    <name type="scientific">Pengzhenrongella frigida</name>
    <dbReference type="NCBI Taxonomy" id="1259133"/>
    <lineage>
        <taxon>Bacteria</taxon>
        <taxon>Bacillati</taxon>
        <taxon>Actinomycetota</taxon>
        <taxon>Actinomycetes</taxon>
        <taxon>Micrococcales</taxon>
        <taxon>Pengzhenrongella</taxon>
    </lineage>
</organism>
<reference evidence="9 10" key="1">
    <citation type="submission" date="2019-01" db="EMBL/GenBank/DDBJ databases">
        <title>Novel species of Cellulomonas.</title>
        <authorList>
            <person name="Liu Q."/>
            <person name="Xin Y.-H."/>
        </authorList>
    </citation>
    <scope>NUCLEOTIDE SEQUENCE [LARGE SCALE GENOMIC DNA]</scope>
    <source>
        <strain evidence="9 10">HLT2-17</strain>
    </source>
</reference>
<evidence type="ECO:0000256" key="1">
    <source>
        <dbReference type="ARBA" id="ARBA00004651"/>
    </source>
</evidence>